<organism evidence="1 2">
    <name type="scientific">Bacillus thuringiensis</name>
    <dbReference type="NCBI Taxonomy" id="1428"/>
    <lineage>
        <taxon>Bacteria</taxon>
        <taxon>Bacillati</taxon>
        <taxon>Bacillota</taxon>
        <taxon>Bacilli</taxon>
        <taxon>Bacillales</taxon>
        <taxon>Bacillaceae</taxon>
        <taxon>Bacillus</taxon>
        <taxon>Bacillus cereus group</taxon>
    </lineage>
</organism>
<dbReference type="EMBL" id="NVDU01000003">
    <property type="protein sequence ID" value="PFV35790.1"/>
    <property type="molecule type" value="Genomic_DNA"/>
</dbReference>
<sequence length="356" mass="39589">MSNILKMVQDTIANSIRVEVKSPINKNGKQRYPVIVTDMSPSFTSGWFVQYNPVAMDNGTRLYDGSESFSELNIARFSELQNFLVTAAYYFSQGSNVETLTNGRQRAIYDPDPRFRLTVTSSNNSISVVLTITDNASPFHMLSIAFRIVQSNTGDGSYHIIGADKCWDRNTDTFREVKNANFAPSKSRFYRVFQNQNQPATIKAKLAVNNNQYMINSDGTFAIDTQAAAPEYIQVISSEYKALAYIYEQALMKKSFEIALQQGLPSPKAMSANIPNNELGPNGTFTPSFTLGNMGAPNPVQNQTNVNPNNTQLPPVPPMNMAGGQQQQQQMSQQDNSFNIPKVNGVDIQNDDLPWT</sequence>
<dbReference type="AlphaFoldDB" id="A0A9X7BT23"/>
<proteinExistence type="predicted"/>
<gene>
    <name evidence="1" type="ORF">COK99_01850</name>
</gene>
<dbReference type="Proteomes" id="UP000223366">
    <property type="component" value="Unassembled WGS sequence"/>
</dbReference>
<name>A0A9X7BT23_BACTU</name>
<protein>
    <submittedName>
        <fullName evidence="1">Uncharacterized protein</fullName>
    </submittedName>
</protein>
<evidence type="ECO:0000313" key="1">
    <source>
        <dbReference type="EMBL" id="PFV35790.1"/>
    </source>
</evidence>
<reference evidence="1 2" key="1">
    <citation type="submission" date="2017-09" db="EMBL/GenBank/DDBJ databases">
        <title>Large-scale bioinformatics analysis of Bacillus genomes uncovers conserved roles of natural products in bacterial physiology.</title>
        <authorList>
            <consortium name="Agbiome Team Llc"/>
            <person name="Bleich R.M."/>
            <person name="Grubbs K.J."/>
            <person name="Santa Maria K.C."/>
            <person name="Allen S.E."/>
            <person name="Farag S."/>
            <person name="Shank E.A."/>
            <person name="Bowers A."/>
        </authorList>
    </citation>
    <scope>NUCLEOTIDE SEQUENCE [LARGE SCALE GENOMIC DNA]</scope>
    <source>
        <strain evidence="1 2">AFS060060</strain>
    </source>
</reference>
<comment type="caution">
    <text evidence="1">The sequence shown here is derived from an EMBL/GenBank/DDBJ whole genome shotgun (WGS) entry which is preliminary data.</text>
</comment>
<accession>A0A9X7BT23</accession>
<dbReference type="RefSeq" id="WP_098685626.1">
    <property type="nucleotide sequence ID" value="NZ_NVDU01000003.1"/>
</dbReference>
<evidence type="ECO:0000313" key="2">
    <source>
        <dbReference type="Proteomes" id="UP000223366"/>
    </source>
</evidence>